<sequence length="288" mass="32096">MFIVVHVHLLAGDILSAIDALCLICEKTSLLKKSSRVEANSSRGSPASTSLSNSRHSTSSPARTPERSLCPHTSPKRSVAYGSNISSPRSTAEPNRNTLQHLPTASRSPMDDHENGNDMSAPSSPIVPQKSMIETFDDLLDRAWNLVRIHPFREVQTIVLIRMLCSHFPIYHRLAADPRLCRLVDPHIELVSSSIHSSDSLSSRRLMDLTVRERHAALKTARLPSEARVKAIRQKSDQCAAIDRLRFYNECGHYEKCVVETGPGKLEFAALRNKLRKCTKCVTRNKVA</sequence>
<keyword evidence="3" id="KW-1185">Reference proteome</keyword>
<dbReference type="Proteomes" id="UP000887540">
    <property type="component" value="Unplaced"/>
</dbReference>
<organism evidence="3 4">
    <name type="scientific">Acrobeloides nanus</name>
    <dbReference type="NCBI Taxonomy" id="290746"/>
    <lineage>
        <taxon>Eukaryota</taxon>
        <taxon>Metazoa</taxon>
        <taxon>Ecdysozoa</taxon>
        <taxon>Nematoda</taxon>
        <taxon>Chromadorea</taxon>
        <taxon>Rhabditida</taxon>
        <taxon>Tylenchina</taxon>
        <taxon>Cephalobomorpha</taxon>
        <taxon>Cephaloboidea</taxon>
        <taxon>Cephalobidae</taxon>
        <taxon>Acrobeloides</taxon>
    </lineage>
</organism>
<accession>A0A914CU96</accession>
<feature type="signal peptide" evidence="2">
    <location>
        <begin position="1"/>
        <end position="20"/>
    </location>
</feature>
<proteinExistence type="predicted"/>
<reference evidence="4" key="1">
    <citation type="submission" date="2022-11" db="UniProtKB">
        <authorList>
            <consortium name="WormBaseParasite"/>
        </authorList>
    </citation>
    <scope>IDENTIFICATION</scope>
</reference>
<name>A0A914CU96_9BILA</name>
<feature type="region of interest" description="Disordered" evidence="1">
    <location>
        <begin position="34"/>
        <end position="128"/>
    </location>
</feature>
<evidence type="ECO:0000313" key="4">
    <source>
        <dbReference type="WBParaSite" id="ACRNAN_scaffold14098.g20061.t1"/>
    </source>
</evidence>
<feature type="chain" id="PRO_5037180121" evidence="2">
    <location>
        <begin position="21"/>
        <end position="288"/>
    </location>
</feature>
<evidence type="ECO:0000313" key="3">
    <source>
        <dbReference type="Proteomes" id="UP000887540"/>
    </source>
</evidence>
<feature type="compositionally biased region" description="Polar residues" evidence="1">
    <location>
        <begin position="81"/>
        <end position="107"/>
    </location>
</feature>
<dbReference type="WBParaSite" id="ACRNAN_scaffold14098.g20061.t1">
    <property type="protein sequence ID" value="ACRNAN_scaffold14098.g20061.t1"/>
    <property type="gene ID" value="ACRNAN_scaffold14098.g20061"/>
</dbReference>
<feature type="compositionally biased region" description="Low complexity" evidence="1">
    <location>
        <begin position="48"/>
        <end position="60"/>
    </location>
</feature>
<dbReference type="AlphaFoldDB" id="A0A914CU96"/>
<keyword evidence="2" id="KW-0732">Signal</keyword>
<feature type="compositionally biased region" description="Polar residues" evidence="1">
    <location>
        <begin position="37"/>
        <end position="47"/>
    </location>
</feature>
<evidence type="ECO:0000256" key="1">
    <source>
        <dbReference type="SAM" id="MobiDB-lite"/>
    </source>
</evidence>
<evidence type="ECO:0000256" key="2">
    <source>
        <dbReference type="SAM" id="SignalP"/>
    </source>
</evidence>
<protein>
    <submittedName>
        <fullName evidence="4">Uncharacterized protein</fullName>
    </submittedName>
</protein>